<feature type="compositionally biased region" description="Basic and acidic residues" evidence="1">
    <location>
        <begin position="23"/>
        <end position="57"/>
    </location>
</feature>
<evidence type="ECO:0000256" key="1">
    <source>
        <dbReference type="SAM" id="MobiDB-lite"/>
    </source>
</evidence>
<gene>
    <name evidence="2" type="ORF">NB640_03620</name>
</gene>
<name>A0A9E9P3Z1_9BURK</name>
<evidence type="ECO:0000313" key="3">
    <source>
        <dbReference type="Proteomes" id="UP001156215"/>
    </source>
</evidence>
<protein>
    <submittedName>
        <fullName evidence="2">Uncharacterized protein</fullName>
    </submittedName>
</protein>
<reference evidence="2" key="1">
    <citation type="journal article" date="2022" name="Front. Microbiol.">
        <title>New perspectives on an old grouping: The genomic and phenotypic variability of Oxalobacter formigenes and the implications for calcium oxalate stone prevention.</title>
        <authorList>
            <person name="Chmiel J.A."/>
            <person name="Carr C."/>
            <person name="Stuivenberg G.A."/>
            <person name="Venema R."/>
            <person name="Chanyi R.M."/>
            <person name="Al K.F."/>
            <person name="Giguere D."/>
            <person name="Say H."/>
            <person name="Akouris P.P."/>
            <person name="Dominguez Romero S.A."/>
            <person name="Kwong A."/>
            <person name="Tai V."/>
            <person name="Koval S.F."/>
            <person name="Razvi H."/>
            <person name="Bjazevic J."/>
            <person name="Burton J.P."/>
        </authorList>
    </citation>
    <scope>NUCLEOTIDE SEQUENCE</scope>
    <source>
        <strain evidence="2">WoOx3</strain>
    </source>
</reference>
<dbReference type="AlphaFoldDB" id="A0A9E9P3Z1"/>
<evidence type="ECO:0000313" key="2">
    <source>
        <dbReference type="EMBL" id="WAW10755.1"/>
    </source>
</evidence>
<sequence length="90" mass="10235">MRFHKSHFAKQGIFLSGEGLRPFFRDGSREEAAQKKEVERARKETEKSRIAQEKAAAKEAARPQRFWGGIAKSVLLPLARQALGSLFKHQ</sequence>
<dbReference type="KEGG" id="ovb:NB640_03620"/>
<dbReference type="EMBL" id="CP098242">
    <property type="protein sequence ID" value="WAW10755.1"/>
    <property type="molecule type" value="Genomic_DNA"/>
</dbReference>
<dbReference type="RefSeq" id="WP_269309802.1">
    <property type="nucleotide sequence ID" value="NZ_CP098242.1"/>
</dbReference>
<organism evidence="2 3">
    <name type="scientific">Oxalobacter vibrioformis</name>
    <dbReference type="NCBI Taxonomy" id="933080"/>
    <lineage>
        <taxon>Bacteria</taxon>
        <taxon>Pseudomonadati</taxon>
        <taxon>Pseudomonadota</taxon>
        <taxon>Betaproteobacteria</taxon>
        <taxon>Burkholderiales</taxon>
        <taxon>Oxalobacteraceae</taxon>
        <taxon>Oxalobacter</taxon>
    </lineage>
</organism>
<dbReference type="Proteomes" id="UP001156215">
    <property type="component" value="Chromosome"/>
</dbReference>
<proteinExistence type="predicted"/>
<keyword evidence="3" id="KW-1185">Reference proteome</keyword>
<accession>A0A9E9P3Z1</accession>
<feature type="region of interest" description="Disordered" evidence="1">
    <location>
        <begin position="19"/>
        <end position="57"/>
    </location>
</feature>